<dbReference type="Proteomes" id="UP000194204">
    <property type="component" value="Unassembled WGS sequence"/>
</dbReference>
<organism evidence="1 2">
    <name type="scientific">Xenorhabdus beddingii</name>
    <dbReference type="NCBI Taxonomy" id="40578"/>
    <lineage>
        <taxon>Bacteria</taxon>
        <taxon>Pseudomonadati</taxon>
        <taxon>Pseudomonadota</taxon>
        <taxon>Gammaproteobacteria</taxon>
        <taxon>Enterobacterales</taxon>
        <taxon>Morganellaceae</taxon>
        <taxon>Xenorhabdus</taxon>
    </lineage>
</organism>
<comment type="caution">
    <text evidence="1">The sequence shown here is derived from an EMBL/GenBank/DDBJ whole genome shotgun (WGS) entry which is preliminary data.</text>
</comment>
<proteinExistence type="predicted"/>
<keyword evidence="2" id="KW-1185">Reference proteome</keyword>
<dbReference type="AlphaFoldDB" id="A0A1Y2SK23"/>
<evidence type="ECO:0000313" key="1">
    <source>
        <dbReference type="EMBL" id="OTA18800.1"/>
    </source>
</evidence>
<dbReference type="RefSeq" id="WP_279625529.1">
    <property type="nucleotide sequence ID" value="NZ_CAWNHF010000130.1"/>
</dbReference>
<evidence type="ECO:0000313" key="2">
    <source>
        <dbReference type="Proteomes" id="UP000194204"/>
    </source>
</evidence>
<gene>
    <name evidence="1" type="ORF">Xbed_02917</name>
</gene>
<name>A0A1Y2SK23_9GAMM</name>
<protein>
    <submittedName>
        <fullName evidence="1">Uncharacterized protein</fullName>
    </submittedName>
</protein>
<reference evidence="1 2" key="1">
    <citation type="submission" date="2017-01" db="EMBL/GenBank/DDBJ databases">
        <title>Deconstructing symbiosis and pathogenesis requirements using a combined genomic-metabolomic approach.</title>
        <authorList>
            <person name="Tobias N.J."/>
            <person name="Wolff H."/>
            <person name="Djahanschiri B."/>
            <person name="Ebersberger I."/>
            <person name="Bode H.B."/>
        </authorList>
    </citation>
    <scope>NUCLEOTIDE SEQUENCE [LARGE SCALE GENOMIC DNA]</scope>
    <source>
        <strain evidence="1 2">DSM 4764</strain>
    </source>
</reference>
<sequence length="44" mass="5223">MKKSEIGKIKNISESLENYENKCHGKLISTNFVKSYWGKYKNRQ</sequence>
<accession>A0A1Y2SK23</accession>
<dbReference type="EMBL" id="MUBK01000026">
    <property type="protein sequence ID" value="OTA18800.1"/>
    <property type="molecule type" value="Genomic_DNA"/>
</dbReference>